<protein>
    <submittedName>
        <fullName evidence="1">Uncharacterized protein</fullName>
    </submittedName>
</protein>
<organism evidence="1 2">
    <name type="scientific">Anaerotruncus massiliensis</name>
    <name type="common">ex Liu et al. 2021</name>
    <dbReference type="NCBI Taxonomy" id="2321404"/>
    <lineage>
        <taxon>Bacteria</taxon>
        <taxon>Bacillati</taxon>
        <taxon>Bacillota</taxon>
        <taxon>Clostridia</taxon>
        <taxon>Eubacteriales</taxon>
        <taxon>Oscillospiraceae</taxon>
        <taxon>Anaerotruncus</taxon>
    </lineage>
</organism>
<evidence type="ECO:0000313" key="2">
    <source>
        <dbReference type="Proteomes" id="UP000276301"/>
    </source>
</evidence>
<name>A0A498CN73_9FIRM</name>
<evidence type="ECO:0000313" key="1">
    <source>
        <dbReference type="EMBL" id="RLL07668.1"/>
    </source>
</evidence>
<dbReference type="RefSeq" id="WP_101549156.1">
    <property type="nucleotide sequence ID" value="NZ_DBFNFR010000021.1"/>
</dbReference>
<dbReference type="Proteomes" id="UP000276301">
    <property type="component" value="Unassembled WGS sequence"/>
</dbReference>
<dbReference type="AlphaFoldDB" id="A0A498CN73"/>
<comment type="caution">
    <text evidence="1">The sequence shown here is derived from an EMBL/GenBank/DDBJ whole genome shotgun (WGS) entry which is preliminary data.</text>
</comment>
<gene>
    <name evidence="1" type="ORF">D4A47_13045</name>
</gene>
<reference evidence="1 2" key="1">
    <citation type="submission" date="2018-10" db="EMBL/GenBank/DDBJ databases">
        <title>Anaerotruncus faecis sp. nov., isolated from human feces.</title>
        <authorList>
            <person name="Wang Y.-J."/>
        </authorList>
    </citation>
    <scope>NUCLEOTIDE SEQUENCE [LARGE SCALE GENOMIC DNA]</scope>
    <source>
        <strain evidence="1 2">22A2-44</strain>
    </source>
</reference>
<accession>A0A498CN73</accession>
<keyword evidence="2" id="KW-1185">Reference proteome</keyword>
<sequence length="60" mass="6789">MPLMIQGCKKERSVYKTIYLPERLADAVDRIALRENVSFNRVIVCLVEFGVEAALATEDC</sequence>
<dbReference type="EMBL" id="RCHT01000044">
    <property type="protein sequence ID" value="RLL07668.1"/>
    <property type="molecule type" value="Genomic_DNA"/>
</dbReference>
<proteinExistence type="predicted"/>